<dbReference type="AlphaFoldDB" id="A0A4V3GHZ7"/>
<proteinExistence type="predicted"/>
<dbReference type="RefSeq" id="WP_134103508.1">
    <property type="nucleotide sequence ID" value="NZ_SODP01000001.1"/>
</dbReference>
<feature type="compositionally biased region" description="Basic and acidic residues" evidence="1">
    <location>
        <begin position="25"/>
        <end position="76"/>
    </location>
</feature>
<evidence type="ECO:0000313" key="3">
    <source>
        <dbReference type="Proteomes" id="UP000295146"/>
    </source>
</evidence>
<dbReference type="OrthoDB" id="123178at2"/>
<comment type="caution">
    <text evidence="2">The sequence shown here is derived from an EMBL/GenBank/DDBJ whole genome shotgun (WGS) entry which is preliminary data.</text>
</comment>
<name>A0A4V3GHZ7_9ACTN</name>
<evidence type="ECO:0000256" key="1">
    <source>
        <dbReference type="SAM" id="MobiDB-lite"/>
    </source>
</evidence>
<reference evidence="2 3" key="1">
    <citation type="submission" date="2019-03" db="EMBL/GenBank/DDBJ databases">
        <title>Genomic Encyclopedia of Type Strains, Phase III (KMG-III): the genomes of soil and plant-associated and newly described type strains.</title>
        <authorList>
            <person name="Whitman W."/>
        </authorList>
    </citation>
    <scope>NUCLEOTIDE SEQUENCE [LARGE SCALE GENOMIC DNA]</scope>
    <source>
        <strain evidence="2 3">VKM Ac-2573</strain>
    </source>
</reference>
<dbReference type="Proteomes" id="UP000295146">
    <property type="component" value="Unassembled WGS sequence"/>
</dbReference>
<feature type="region of interest" description="Disordered" evidence="1">
    <location>
        <begin position="1"/>
        <end position="76"/>
    </location>
</feature>
<protein>
    <submittedName>
        <fullName evidence="2">Uncharacterized protein</fullName>
    </submittedName>
</protein>
<evidence type="ECO:0000313" key="2">
    <source>
        <dbReference type="EMBL" id="TDW78027.1"/>
    </source>
</evidence>
<sequence length="193" mass="21808">MTMSDVPNDRRYDTDLDSAAGNSALDDRRMPDNDRLRDDRMADNRMADDRMPGDQMADDRMAGDRMTEDRFADDRVGDGALADDRLADDRVVDRPDGGMTATPAADEPLVAEEAVVDYRARWDVIQQGFVDDPRKAVTEADSLVDDVLKNLADSFDRQRQGLEQQWSGGEPSTEDLRSALQRYRAFFQRLLTL</sequence>
<accession>A0A4V3GHZ7</accession>
<keyword evidence="3" id="KW-1185">Reference proteome</keyword>
<organism evidence="2 3">
    <name type="scientific">Kribbella pratensis</name>
    <dbReference type="NCBI Taxonomy" id="2512112"/>
    <lineage>
        <taxon>Bacteria</taxon>
        <taxon>Bacillati</taxon>
        <taxon>Actinomycetota</taxon>
        <taxon>Actinomycetes</taxon>
        <taxon>Propionibacteriales</taxon>
        <taxon>Kribbellaceae</taxon>
        <taxon>Kribbella</taxon>
    </lineage>
</organism>
<gene>
    <name evidence="2" type="ORF">EV653_3216</name>
</gene>
<dbReference type="EMBL" id="SODP01000001">
    <property type="protein sequence ID" value="TDW78027.1"/>
    <property type="molecule type" value="Genomic_DNA"/>
</dbReference>